<name>A0AAN9S0H4_PSOTE</name>
<proteinExistence type="predicted"/>
<evidence type="ECO:0000313" key="1">
    <source>
        <dbReference type="EMBL" id="KAK7385704.1"/>
    </source>
</evidence>
<dbReference type="AlphaFoldDB" id="A0AAN9S0H4"/>
<gene>
    <name evidence="1" type="ORF">VNO78_31510</name>
</gene>
<keyword evidence="2" id="KW-1185">Reference proteome</keyword>
<dbReference type="Proteomes" id="UP001386955">
    <property type="component" value="Unassembled WGS sequence"/>
</dbReference>
<organism evidence="1 2">
    <name type="scientific">Psophocarpus tetragonolobus</name>
    <name type="common">Winged bean</name>
    <name type="synonym">Dolichos tetragonolobus</name>
    <dbReference type="NCBI Taxonomy" id="3891"/>
    <lineage>
        <taxon>Eukaryota</taxon>
        <taxon>Viridiplantae</taxon>
        <taxon>Streptophyta</taxon>
        <taxon>Embryophyta</taxon>
        <taxon>Tracheophyta</taxon>
        <taxon>Spermatophyta</taxon>
        <taxon>Magnoliopsida</taxon>
        <taxon>eudicotyledons</taxon>
        <taxon>Gunneridae</taxon>
        <taxon>Pentapetalae</taxon>
        <taxon>rosids</taxon>
        <taxon>fabids</taxon>
        <taxon>Fabales</taxon>
        <taxon>Fabaceae</taxon>
        <taxon>Papilionoideae</taxon>
        <taxon>50 kb inversion clade</taxon>
        <taxon>NPAAA clade</taxon>
        <taxon>indigoferoid/millettioid clade</taxon>
        <taxon>Phaseoleae</taxon>
        <taxon>Psophocarpus</taxon>
    </lineage>
</organism>
<dbReference type="EMBL" id="JAYMYS010000008">
    <property type="protein sequence ID" value="KAK7385704.1"/>
    <property type="molecule type" value="Genomic_DNA"/>
</dbReference>
<sequence>MTTLSVLLHLHSLQKLLELLQHIATLHCPLFTVSRCFFFFSFSCSTNSSSFSFFQDVSIILGEKTGSLERKNCGDIATLFVGFQVVGGGGEVVAVRVGVTDEFEAVKDCMEGRVAVDEGCDMGDCLSTLKRLIEDAIQPPISIPLKDMFRFPNVSFVGLDLEALAEDTSILQLNHVLSYNNANGLHSHLISISIPLLSKEKKSQWLSYQIGHD</sequence>
<accession>A0AAN9S0H4</accession>
<evidence type="ECO:0000313" key="2">
    <source>
        <dbReference type="Proteomes" id="UP001386955"/>
    </source>
</evidence>
<comment type="caution">
    <text evidence="1">The sequence shown here is derived from an EMBL/GenBank/DDBJ whole genome shotgun (WGS) entry which is preliminary data.</text>
</comment>
<protein>
    <submittedName>
        <fullName evidence="1">Uncharacterized protein</fullName>
    </submittedName>
</protein>
<reference evidence="1 2" key="1">
    <citation type="submission" date="2024-01" db="EMBL/GenBank/DDBJ databases">
        <title>The genomes of 5 underutilized Papilionoideae crops provide insights into root nodulation and disease resistanc.</title>
        <authorList>
            <person name="Jiang F."/>
        </authorList>
    </citation>
    <scope>NUCLEOTIDE SEQUENCE [LARGE SCALE GENOMIC DNA]</scope>
    <source>
        <strain evidence="1">DUOXIRENSHENG_FW03</strain>
        <tissue evidence="1">Leaves</tissue>
    </source>
</reference>